<protein>
    <recommendedName>
        <fullName evidence="3">ParB/Sulfiredoxin domain-containing protein</fullName>
    </recommendedName>
</protein>
<name>A0ABD5T284_9EURY</name>
<accession>A0ABD5T284</accession>
<reference evidence="1 2" key="1">
    <citation type="journal article" date="2019" name="Int. J. Syst. Evol. Microbiol.">
        <title>The Global Catalogue of Microorganisms (GCM) 10K type strain sequencing project: providing services to taxonomists for standard genome sequencing and annotation.</title>
        <authorList>
            <consortium name="The Broad Institute Genomics Platform"/>
            <consortium name="The Broad Institute Genome Sequencing Center for Infectious Disease"/>
            <person name="Wu L."/>
            <person name="Ma J."/>
        </authorList>
    </citation>
    <scope>NUCLEOTIDE SEQUENCE [LARGE SCALE GENOMIC DNA]</scope>
    <source>
        <strain evidence="1 2">PJ61</strain>
    </source>
</reference>
<dbReference type="AlphaFoldDB" id="A0ABD5T284"/>
<keyword evidence="2" id="KW-1185">Reference proteome</keyword>
<organism evidence="1 2">
    <name type="scientific">Halorubrum pallidum</name>
    <dbReference type="NCBI Taxonomy" id="1526114"/>
    <lineage>
        <taxon>Archaea</taxon>
        <taxon>Methanobacteriati</taxon>
        <taxon>Methanobacteriota</taxon>
        <taxon>Stenosarchaea group</taxon>
        <taxon>Halobacteria</taxon>
        <taxon>Halobacteriales</taxon>
        <taxon>Haloferacaceae</taxon>
        <taxon>Halorubrum</taxon>
    </lineage>
</organism>
<dbReference type="SUPFAM" id="SSF110849">
    <property type="entry name" value="ParB/Sulfiredoxin"/>
    <property type="match status" value="1"/>
</dbReference>
<comment type="caution">
    <text evidence="1">The sequence shown here is derived from an EMBL/GenBank/DDBJ whole genome shotgun (WGS) entry which is preliminary data.</text>
</comment>
<sequence>MRRQIRELGRRSKRAIEYGLARIPGVKRVYWRYAPVYYRWKLREQIGHDTPLDPIRVLSVNPDQIIRFTGRTDAAGYRYQDLGTVMEGEWDTQPTQLIEDTVIYRSFVDRYRRDQPWEETELFAKLLSGDLTKVDMNTESAETLREELERYDDLYQMLQQTQYKTQQELRRETGIRFDNRVGLLDRLTDEITVDVGRDGELLFVDGRHRLCLAKLLGLSTIPAVVLVRHAEWLPKREAALNNGTHEHRDHPDIAPYLRST</sequence>
<gene>
    <name evidence="1" type="ORF">ACFQDD_06910</name>
</gene>
<evidence type="ECO:0008006" key="3">
    <source>
        <dbReference type="Google" id="ProtNLM"/>
    </source>
</evidence>
<dbReference type="Proteomes" id="UP001596274">
    <property type="component" value="Unassembled WGS sequence"/>
</dbReference>
<evidence type="ECO:0000313" key="1">
    <source>
        <dbReference type="EMBL" id="MFC6771247.1"/>
    </source>
</evidence>
<dbReference type="InterPro" id="IPR036086">
    <property type="entry name" value="ParB/Sulfiredoxin_sf"/>
</dbReference>
<dbReference type="EMBL" id="JBHSWT010000314">
    <property type="protein sequence ID" value="MFC6771247.1"/>
    <property type="molecule type" value="Genomic_DNA"/>
</dbReference>
<evidence type="ECO:0000313" key="2">
    <source>
        <dbReference type="Proteomes" id="UP001596274"/>
    </source>
</evidence>
<proteinExistence type="predicted"/>